<dbReference type="RefSeq" id="WP_344641379.1">
    <property type="nucleotide sequence ID" value="NZ_BAAATR010000082.1"/>
</dbReference>
<protein>
    <submittedName>
        <fullName evidence="2">Uncharacterized protein</fullName>
    </submittedName>
</protein>
<keyword evidence="1" id="KW-0732">Signal</keyword>
<gene>
    <name evidence="2" type="ORF">GCM10010430_78840</name>
</gene>
<keyword evidence="3" id="KW-1185">Reference proteome</keyword>
<feature type="signal peptide" evidence="1">
    <location>
        <begin position="1"/>
        <end position="21"/>
    </location>
</feature>
<evidence type="ECO:0000313" key="3">
    <source>
        <dbReference type="Proteomes" id="UP001500305"/>
    </source>
</evidence>
<evidence type="ECO:0000313" key="2">
    <source>
        <dbReference type="EMBL" id="GAA2280944.1"/>
    </source>
</evidence>
<comment type="caution">
    <text evidence="2">The sequence shown here is derived from an EMBL/GenBank/DDBJ whole genome shotgun (WGS) entry which is preliminary data.</text>
</comment>
<dbReference type="Proteomes" id="UP001500305">
    <property type="component" value="Unassembled WGS sequence"/>
</dbReference>
<name>A0ABN3F343_9ACTN</name>
<proteinExistence type="predicted"/>
<feature type="chain" id="PRO_5047437757" evidence="1">
    <location>
        <begin position="22"/>
        <end position="76"/>
    </location>
</feature>
<dbReference type="EMBL" id="BAAATR010000082">
    <property type="protein sequence ID" value="GAA2280944.1"/>
    <property type="molecule type" value="Genomic_DNA"/>
</dbReference>
<sequence>MGAALALLPRLLVVLAGTAVADLRLTAEENPAVAEMLAAVPAGAARIQGLVQRGPSAPIWHPLGARGGRPCGWGEL</sequence>
<organism evidence="2 3">
    <name type="scientific">Kitasatospora cystarginea</name>
    <dbReference type="NCBI Taxonomy" id="58350"/>
    <lineage>
        <taxon>Bacteria</taxon>
        <taxon>Bacillati</taxon>
        <taxon>Actinomycetota</taxon>
        <taxon>Actinomycetes</taxon>
        <taxon>Kitasatosporales</taxon>
        <taxon>Streptomycetaceae</taxon>
        <taxon>Kitasatospora</taxon>
    </lineage>
</organism>
<evidence type="ECO:0000256" key="1">
    <source>
        <dbReference type="SAM" id="SignalP"/>
    </source>
</evidence>
<reference evidence="2 3" key="1">
    <citation type="journal article" date="2019" name="Int. J. Syst. Evol. Microbiol.">
        <title>The Global Catalogue of Microorganisms (GCM) 10K type strain sequencing project: providing services to taxonomists for standard genome sequencing and annotation.</title>
        <authorList>
            <consortium name="The Broad Institute Genomics Platform"/>
            <consortium name="The Broad Institute Genome Sequencing Center for Infectious Disease"/>
            <person name="Wu L."/>
            <person name="Ma J."/>
        </authorList>
    </citation>
    <scope>NUCLEOTIDE SEQUENCE [LARGE SCALE GENOMIC DNA]</scope>
    <source>
        <strain evidence="2 3">JCM 7356</strain>
    </source>
</reference>
<accession>A0ABN3F343</accession>